<sequence length="150" mass="17648">MSLQVLDEDSRFNLHNIQQMRRQRLKTLINKLCRFCIDCYSDISLVIAVYELTPQSEPPRVAMYYIIEFTMHQKPRLNPFNVRGKRKATLGRMLQDYLTDCNTDGYVSEFGLETVTDSQKVWQEESRKFKLNCKQPVLDDNFPSSKTDLV</sequence>
<dbReference type="VEuPathDB" id="FungiDB:CPAG_01177"/>
<dbReference type="EMBL" id="DS268109">
    <property type="protein sequence ID" value="KMM64825.1"/>
    <property type="molecule type" value="Genomic_DNA"/>
</dbReference>
<dbReference type="OrthoDB" id="10441075at2759"/>
<reference evidence="1 2" key="1">
    <citation type="submission" date="2007-06" db="EMBL/GenBank/DDBJ databases">
        <title>The Genome Sequence of Coccidioides posadasii RMSCC_3488.</title>
        <authorList>
            <consortium name="Coccidioides Genome Resources Consortium"/>
            <consortium name="The Broad Institute Genome Sequencing Platform"/>
            <person name="Henn M.R."/>
            <person name="Sykes S."/>
            <person name="Young S."/>
            <person name="Jaffe D."/>
            <person name="Berlin A."/>
            <person name="Alvarez P."/>
            <person name="Butler J."/>
            <person name="Gnerre S."/>
            <person name="Grabherr M."/>
            <person name="Mauceli E."/>
            <person name="Brockman W."/>
            <person name="Kodira C."/>
            <person name="Alvarado L."/>
            <person name="Zeng Q."/>
            <person name="Crawford M."/>
            <person name="Antoine C."/>
            <person name="Devon K."/>
            <person name="Galgiani J."/>
            <person name="Orsborn K."/>
            <person name="Lewis M.L."/>
            <person name="Nusbaum C."/>
            <person name="Galagan J."/>
            <person name="Birren B."/>
        </authorList>
    </citation>
    <scope>NUCLEOTIDE SEQUENCE [LARGE SCALE GENOMIC DNA]</scope>
    <source>
        <strain evidence="1 2">RMSCC 3488</strain>
    </source>
</reference>
<dbReference type="AlphaFoldDB" id="A0A0J6F6C3"/>
<gene>
    <name evidence="1" type="ORF">CPAG_01177</name>
</gene>
<evidence type="ECO:0000313" key="1">
    <source>
        <dbReference type="EMBL" id="KMM64825.1"/>
    </source>
</evidence>
<accession>A0A0J6F6C3</accession>
<protein>
    <submittedName>
        <fullName evidence="1">Uncharacterized protein</fullName>
    </submittedName>
</protein>
<reference evidence="2" key="2">
    <citation type="journal article" date="2009" name="Genome Res.">
        <title>Comparative genomic analyses of the human fungal pathogens Coccidioides and their relatives.</title>
        <authorList>
            <person name="Sharpton T.J."/>
            <person name="Stajich J.E."/>
            <person name="Rounsley S.D."/>
            <person name="Gardner M.J."/>
            <person name="Wortman J.R."/>
            <person name="Jordar V.S."/>
            <person name="Maiti R."/>
            <person name="Kodira C.D."/>
            <person name="Neafsey D.E."/>
            <person name="Zeng Q."/>
            <person name="Hung C.-Y."/>
            <person name="McMahan C."/>
            <person name="Muszewska A."/>
            <person name="Grynberg M."/>
            <person name="Mandel M.A."/>
            <person name="Kellner E.M."/>
            <person name="Barker B.M."/>
            <person name="Galgiani J.N."/>
            <person name="Orbach M.J."/>
            <person name="Kirkland T.N."/>
            <person name="Cole G.T."/>
            <person name="Henn M.R."/>
            <person name="Birren B.W."/>
            <person name="Taylor J.W."/>
        </authorList>
    </citation>
    <scope>NUCLEOTIDE SEQUENCE [LARGE SCALE GENOMIC DNA]</scope>
    <source>
        <strain evidence="2">RMSCC 3488</strain>
    </source>
</reference>
<proteinExistence type="predicted"/>
<name>A0A0J6F6C3_COCPO</name>
<reference evidence="2" key="3">
    <citation type="journal article" date="2010" name="Genome Res.">
        <title>Population genomic sequencing of Coccidioides fungi reveals recent hybridization and transposon control.</title>
        <authorList>
            <person name="Neafsey D.E."/>
            <person name="Barker B.M."/>
            <person name="Sharpton T.J."/>
            <person name="Stajich J.E."/>
            <person name="Park D.J."/>
            <person name="Whiston E."/>
            <person name="Hung C.-Y."/>
            <person name="McMahan C."/>
            <person name="White J."/>
            <person name="Sykes S."/>
            <person name="Heiman D."/>
            <person name="Young S."/>
            <person name="Zeng Q."/>
            <person name="Abouelleil A."/>
            <person name="Aftuck L."/>
            <person name="Bessette D."/>
            <person name="Brown A."/>
            <person name="FitzGerald M."/>
            <person name="Lui A."/>
            <person name="Macdonald J.P."/>
            <person name="Priest M."/>
            <person name="Orbach M.J."/>
            <person name="Galgiani J.N."/>
            <person name="Kirkland T.N."/>
            <person name="Cole G.T."/>
            <person name="Birren B.W."/>
            <person name="Henn M.R."/>
            <person name="Taylor J.W."/>
            <person name="Rounsley S.D."/>
        </authorList>
    </citation>
    <scope>NUCLEOTIDE SEQUENCE [LARGE SCALE GENOMIC DNA]</scope>
    <source>
        <strain evidence="2">RMSCC 3488</strain>
    </source>
</reference>
<organism evidence="1 2">
    <name type="scientific">Coccidioides posadasii RMSCC 3488</name>
    <dbReference type="NCBI Taxonomy" id="454284"/>
    <lineage>
        <taxon>Eukaryota</taxon>
        <taxon>Fungi</taxon>
        <taxon>Dikarya</taxon>
        <taxon>Ascomycota</taxon>
        <taxon>Pezizomycotina</taxon>
        <taxon>Eurotiomycetes</taxon>
        <taxon>Eurotiomycetidae</taxon>
        <taxon>Onygenales</taxon>
        <taxon>Onygenaceae</taxon>
        <taxon>Coccidioides</taxon>
    </lineage>
</organism>
<dbReference type="Proteomes" id="UP000054567">
    <property type="component" value="Unassembled WGS sequence"/>
</dbReference>
<evidence type="ECO:0000313" key="2">
    <source>
        <dbReference type="Proteomes" id="UP000054567"/>
    </source>
</evidence>